<dbReference type="PANTHER" id="PTHR44499">
    <property type="entry name" value="JOUBERIN"/>
    <property type="match status" value="1"/>
</dbReference>
<name>A0A3P7M688_DIBLA</name>
<dbReference type="Gene3D" id="2.130.10.10">
    <property type="entry name" value="YVTN repeat-like/Quinoprotein amine dehydrogenase"/>
    <property type="match status" value="1"/>
</dbReference>
<dbReference type="GO" id="GO:0036064">
    <property type="term" value="C:ciliary basal body"/>
    <property type="evidence" value="ECO:0007669"/>
    <property type="project" value="TreeGrafter"/>
</dbReference>
<dbReference type="InterPro" id="IPR052803">
    <property type="entry name" value="Cilium-Associated_Jouberin"/>
</dbReference>
<reference evidence="2 3" key="1">
    <citation type="submission" date="2018-11" db="EMBL/GenBank/DDBJ databases">
        <authorList>
            <consortium name="Pathogen Informatics"/>
        </authorList>
    </citation>
    <scope>NUCLEOTIDE SEQUENCE [LARGE SCALE GENOMIC DNA]</scope>
</reference>
<dbReference type="InterPro" id="IPR036322">
    <property type="entry name" value="WD40_repeat_dom_sf"/>
</dbReference>
<dbReference type="PROSITE" id="PS50082">
    <property type="entry name" value="WD_REPEATS_2"/>
    <property type="match status" value="2"/>
</dbReference>
<dbReference type="PROSITE" id="PS50294">
    <property type="entry name" value="WD_REPEATS_REGION"/>
    <property type="match status" value="1"/>
</dbReference>
<keyword evidence="1" id="KW-0853">WD repeat</keyword>
<dbReference type="SMART" id="SM00320">
    <property type="entry name" value="WD40"/>
    <property type="match status" value="4"/>
</dbReference>
<accession>A0A3P7M688</accession>
<dbReference type="EMBL" id="UYRU01070152">
    <property type="protein sequence ID" value="VDN19377.1"/>
    <property type="molecule type" value="Genomic_DNA"/>
</dbReference>
<dbReference type="Proteomes" id="UP000281553">
    <property type="component" value="Unassembled WGS sequence"/>
</dbReference>
<sequence length="222" mass="24754">MTLRQFALNKDVGRNSVGRWLQGAQLVQELVGHRRLVNCVRFNPSGTVLYSGDGQGRLIFWEPVEEGQPASTLVEGRLPKRQQWMLSRDLVPADIDHRGITSIEIHPSVNRILVQARDSYLVMLDVQSGVVMAQFPGIINPLEFMRSRISPCGVFVFSGSEDGSLHVWNSETGENVRIYDQLGVSSPIVSLDIHPIENVFAVASTGQTVPLLIWLFDPKYGM</sequence>
<dbReference type="GO" id="GO:0044458">
    <property type="term" value="P:motile cilium assembly"/>
    <property type="evidence" value="ECO:0007669"/>
    <property type="project" value="TreeGrafter"/>
</dbReference>
<evidence type="ECO:0000256" key="1">
    <source>
        <dbReference type="PROSITE-ProRule" id="PRU00221"/>
    </source>
</evidence>
<keyword evidence="3" id="KW-1185">Reference proteome</keyword>
<dbReference type="AlphaFoldDB" id="A0A3P7M688"/>
<organism evidence="2 3">
    <name type="scientific">Dibothriocephalus latus</name>
    <name type="common">Fish tapeworm</name>
    <name type="synonym">Diphyllobothrium latum</name>
    <dbReference type="NCBI Taxonomy" id="60516"/>
    <lineage>
        <taxon>Eukaryota</taxon>
        <taxon>Metazoa</taxon>
        <taxon>Spiralia</taxon>
        <taxon>Lophotrochozoa</taxon>
        <taxon>Platyhelminthes</taxon>
        <taxon>Cestoda</taxon>
        <taxon>Eucestoda</taxon>
        <taxon>Diphyllobothriidea</taxon>
        <taxon>Diphyllobothriidae</taxon>
        <taxon>Dibothriocephalus</taxon>
    </lineage>
</organism>
<feature type="repeat" description="WD" evidence="1">
    <location>
        <begin position="30"/>
        <end position="62"/>
    </location>
</feature>
<gene>
    <name evidence="2" type="ORF">DILT_LOCUS13405</name>
</gene>
<dbReference type="OrthoDB" id="2096344at2759"/>
<evidence type="ECO:0000313" key="3">
    <source>
        <dbReference type="Proteomes" id="UP000281553"/>
    </source>
</evidence>
<evidence type="ECO:0000313" key="2">
    <source>
        <dbReference type="EMBL" id="VDN19377.1"/>
    </source>
</evidence>
<dbReference type="InterPro" id="IPR015943">
    <property type="entry name" value="WD40/YVTN_repeat-like_dom_sf"/>
</dbReference>
<dbReference type="SUPFAM" id="SSF50978">
    <property type="entry name" value="WD40 repeat-like"/>
    <property type="match status" value="1"/>
</dbReference>
<dbReference type="PANTHER" id="PTHR44499:SF1">
    <property type="entry name" value="JOUBERIN"/>
    <property type="match status" value="1"/>
</dbReference>
<dbReference type="InterPro" id="IPR001680">
    <property type="entry name" value="WD40_rpt"/>
</dbReference>
<dbReference type="Pfam" id="PF00400">
    <property type="entry name" value="WD40"/>
    <property type="match status" value="2"/>
</dbReference>
<protein>
    <submittedName>
        <fullName evidence="2">Uncharacterized protein</fullName>
    </submittedName>
</protein>
<feature type="repeat" description="WD" evidence="1">
    <location>
        <begin position="150"/>
        <end position="178"/>
    </location>
</feature>
<proteinExistence type="predicted"/>